<keyword evidence="1" id="KW-0472">Membrane</keyword>
<dbReference type="AlphaFoldDB" id="A0A9D1LP71"/>
<evidence type="ECO:0000256" key="1">
    <source>
        <dbReference type="SAM" id="Phobius"/>
    </source>
</evidence>
<reference evidence="2" key="1">
    <citation type="submission" date="2020-10" db="EMBL/GenBank/DDBJ databases">
        <authorList>
            <person name="Gilroy R."/>
        </authorList>
    </citation>
    <scope>NUCLEOTIDE SEQUENCE</scope>
    <source>
        <strain evidence="2">ChiGjej1B1-22543</strain>
    </source>
</reference>
<accession>A0A9D1LP71</accession>
<organism evidence="2 3">
    <name type="scientific">Candidatus Alloenteromonas pullicola</name>
    <dbReference type="NCBI Taxonomy" id="2840784"/>
    <lineage>
        <taxon>Bacteria</taxon>
        <taxon>Bacillati</taxon>
        <taxon>Bacillota</taxon>
        <taxon>Bacillota incertae sedis</taxon>
        <taxon>Candidatus Alloenteromonas</taxon>
    </lineage>
</organism>
<evidence type="ECO:0000313" key="3">
    <source>
        <dbReference type="Proteomes" id="UP000824070"/>
    </source>
</evidence>
<gene>
    <name evidence="2" type="ORF">IAC52_04205</name>
</gene>
<feature type="transmembrane region" description="Helical" evidence="1">
    <location>
        <begin position="63"/>
        <end position="87"/>
    </location>
</feature>
<keyword evidence="1" id="KW-1133">Transmembrane helix</keyword>
<comment type="caution">
    <text evidence="2">The sequence shown here is derived from an EMBL/GenBank/DDBJ whole genome shotgun (WGS) entry which is preliminary data.</text>
</comment>
<reference evidence="2" key="2">
    <citation type="journal article" date="2021" name="PeerJ">
        <title>Extensive microbial diversity within the chicken gut microbiome revealed by metagenomics and culture.</title>
        <authorList>
            <person name="Gilroy R."/>
            <person name="Ravi A."/>
            <person name="Getino M."/>
            <person name="Pursley I."/>
            <person name="Horton D.L."/>
            <person name="Alikhan N.F."/>
            <person name="Baker D."/>
            <person name="Gharbi K."/>
            <person name="Hall N."/>
            <person name="Watson M."/>
            <person name="Adriaenssens E.M."/>
            <person name="Foster-Nyarko E."/>
            <person name="Jarju S."/>
            <person name="Secka A."/>
            <person name="Antonio M."/>
            <person name="Oren A."/>
            <person name="Chaudhuri R.R."/>
            <person name="La Ragione R."/>
            <person name="Hildebrand F."/>
            <person name="Pallen M.J."/>
        </authorList>
    </citation>
    <scope>NUCLEOTIDE SEQUENCE</scope>
    <source>
        <strain evidence="2">ChiGjej1B1-22543</strain>
    </source>
</reference>
<sequence>MQTSSKKKLSKKEIVWYSISGFIALAGLFFLILGIVGDRLPVVYSDNWILYSEPMWLSNWSGLSYRTFGLILFLVGSLLAVICLAVFAREGDRDAERALRRAQRLGVAPVEQSKTEDSQAK</sequence>
<proteinExistence type="predicted"/>
<dbReference type="EMBL" id="DVMV01000033">
    <property type="protein sequence ID" value="HIU45481.1"/>
    <property type="molecule type" value="Genomic_DNA"/>
</dbReference>
<evidence type="ECO:0000313" key="2">
    <source>
        <dbReference type="EMBL" id="HIU45481.1"/>
    </source>
</evidence>
<dbReference type="Proteomes" id="UP000824070">
    <property type="component" value="Unassembled WGS sequence"/>
</dbReference>
<name>A0A9D1LP71_9FIRM</name>
<feature type="transmembrane region" description="Helical" evidence="1">
    <location>
        <begin position="14"/>
        <end position="36"/>
    </location>
</feature>
<protein>
    <submittedName>
        <fullName evidence="2">Uncharacterized protein</fullName>
    </submittedName>
</protein>
<keyword evidence="1" id="KW-0812">Transmembrane</keyword>